<keyword evidence="5" id="KW-0479">Metal-binding</keyword>
<comment type="similarity">
    <text evidence="3">Belongs to the HARBI1 family.</text>
</comment>
<evidence type="ECO:0000313" key="10">
    <source>
        <dbReference type="EMBL" id="KAH9385070.1"/>
    </source>
</evidence>
<dbReference type="InterPro" id="IPR045249">
    <property type="entry name" value="HARBI1-like"/>
</dbReference>
<comment type="cofactor">
    <cofactor evidence="1">
        <name>a divalent metal cation</name>
        <dbReference type="ChEBI" id="CHEBI:60240"/>
    </cofactor>
</comment>
<comment type="subcellular location">
    <subcellularLocation>
        <location evidence="2">Nucleus</location>
    </subcellularLocation>
</comment>
<dbReference type="GO" id="GO:0005634">
    <property type="term" value="C:nucleus"/>
    <property type="evidence" value="ECO:0007669"/>
    <property type="project" value="UniProtKB-SubCell"/>
</dbReference>
<evidence type="ECO:0000313" key="11">
    <source>
        <dbReference type="Proteomes" id="UP000821853"/>
    </source>
</evidence>
<evidence type="ECO:0000256" key="7">
    <source>
        <dbReference type="ARBA" id="ARBA00023242"/>
    </source>
</evidence>
<dbReference type="GO" id="GO:0016787">
    <property type="term" value="F:hydrolase activity"/>
    <property type="evidence" value="ECO:0007669"/>
    <property type="project" value="UniProtKB-KW"/>
</dbReference>
<accession>A0A9J6HB45</accession>
<name>A0A9J6HB45_HAELO</name>
<comment type="caution">
    <text evidence="10">The sequence shown here is derived from an EMBL/GenBank/DDBJ whole genome shotgun (WGS) entry which is preliminary data.</text>
</comment>
<dbReference type="PANTHER" id="PTHR22930:SF286">
    <property type="entry name" value="NUCLEASE HARBI1"/>
    <property type="match status" value="1"/>
</dbReference>
<proteinExistence type="inferred from homology"/>
<keyword evidence="11" id="KW-1185">Reference proteome</keyword>
<evidence type="ECO:0000256" key="5">
    <source>
        <dbReference type="ARBA" id="ARBA00022723"/>
    </source>
</evidence>
<evidence type="ECO:0000256" key="1">
    <source>
        <dbReference type="ARBA" id="ARBA00001968"/>
    </source>
</evidence>
<evidence type="ECO:0000256" key="4">
    <source>
        <dbReference type="ARBA" id="ARBA00022722"/>
    </source>
</evidence>
<gene>
    <name evidence="10" type="ORF">HPB48_027106</name>
</gene>
<dbReference type="GO" id="GO:0046872">
    <property type="term" value="F:metal ion binding"/>
    <property type="evidence" value="ECO:0007669"/>
    <property type="project" value="UniProtKB-KW"/>
</dbReference>
<evidence type="ECO:0000256" key="2">
    <source>
        <dbReference type="ARBA" id="ARBA00004123"/>
    </source>
</evidence>
<organism evidence="10 11">
    <name type="scientific">Haemaphysalis longicornis</name>
    <name type="common">Bush tick</name>
    <dbReference type="NCBI Taxonomy" id="44386"/>
    <lineage>
        <taxon>Eukaryota</taxon>
        <taxon>Metazoa</taxon>
        <taxon>Ecdysozoa</taxon>
        <taxon>Arthropoda</taxon>
        <taxon>Chelicerata</taxon>
        <taxon>Arachnida</taxon>
        <taxon>Acari</taxon>
        <taxon>Parasitiformes</taxon>
        <taxon>Ixodida</taxon>
        <taxon>Ixodoidea</taxon>
        <taxon>Ixodidae</taxon>
        <taxon>Haemaphysalinae</taxon>
        <taxon>Haemaphysalis</taxon>
    </lineage>
</organism>
<evidence type="ECO:0000256" key="6">
    <source>
        <dbReference type="ARBA" id="ARBA00022801"/>
    </source>
</evidence>
<dbReference type="InterPro" id="IPR027806">
    <property type="entry name" value="HARBI1_dom"/>
</dbReference>
<evidence type="ECO:0000256" key="8">
    <source>
        <dbReference type="SAM" id="MobiDB-lite"/>
    </source>
</evidence>
<dbReference type="Proteomes" id="UP000821853">
    <property type="component" value="Unassembled WGS sequence"/>
</dbReference>
<sequence length="613" mass="69107">MRPPEVGSCMLSQVSAVVTPSCFYLVYHYGQRSIERLSMNGMDRNSEATLYTLTRDLQVSCNSRCFRRNQQLVKAQGELVAANSNTDGQWVVFGPRDRATGCVVHFVHCVPQILYRAANHNGYRNTGRCTRTQLDLRRAPSGGFPRHQSSKSQGSWPAALSRPSSLVMAADDADFAELVEFVLFVREVVNQGDDLPAETVPRPRFRDRQNPLEYYSEGEFLYGYRFTKETVVDLLARLPVQENVTNRGLPIPLMLQLLIALRFYGAGTYQVVTGDLVNVSQPTVCRAVKRMSELIAGCLFRAEVMFPDSRESFHDIACDFYKIAKFPGVTGCIDCTHVRIKAPGGPNGEVYRNRKGYFSINVQAPGSWHGSHIFDKSRARVLYETKCVPGLLLGDAGYTCLPYLMTPLANPRAPGSPEARYQAAHIHTRNTVERAFGIWKRRFPCLDMRLQHRPERSAVIITACAVLHNIACRRQEPTPPAVPAPVLPEPNRQLCLQVPRPPVDTVVGSRHRANLIARTACWSIRRVKFLELFRFDKGDIDELRTLLRVPEEVMSAQRVRVSGMEALCMTLRRLAYPNRLCELEVKFGCHGTVISSVVNKVFAHIEYYFAHLL</sequence>
<dbReference type="GO" id="GO:0004518">
    <property type="term" value="F:nuclease activity"/>
    <property type="evidence" value="ECO:0007669"/>
    <property type="project" value="UniProtKB-KW"/>
</dbReference>
<keyword evidence="4" id="KW-0540">Nuclease</keyword>
<keyword evidence="7" id="KW-0539">Nucleus</keyword>
<feature type="region of interest" description="Disordered" evidence="8">
    <location>
        <begin position="137"/>
        <end position="158"/>
    </location>
</feature>
<feature type="domain" description="DDE Tnp4" evidence="9">
    <location>
        <begin position="333"/>
        <end position="469"/>
    </location>
</feature>
<evidence type="ECO:0000259" key="9">
    <source>
        <dbReference type="Pfam" id="PF13359"/>
    </source>
</evidence>
<dbReference type="EMBL" id="JABSTR010003813">
    <property type="protein sequence ID" value="KAH9385070.1"/>
    <property type="molecule type" value="Genomic_DNA"/>
</dbReference>
<dbReference type="Pfam" id="PF13359">
    <property type="entry name" value="DDE_Tnp_4"/>
    <property type="match status" value="1"/>
</dbReference>
<dbReference type="PANTHER" id="PTHR22930">
    <property type="match status" value="1"/>
</dbReference>
<dbReference type="AlphaFoldDB" id="A0A9J6HB45"/>
<evidence type="ECO:0000256" key="3">
    <source>
        <dbReference type="ARBA" id="ARBA00006958"/>
    </source>
</evidence>
<dbReference type="VEuPathDB" id="VectorBase:HLOH_053598"/>
<protein>
    <recommendedName>
        <fullName evidence="9">DDE Tnp4 domain-containing protein</fullName>
    </recommendedName>
</protein>
<reference evidence="10 11" key="1">
    <citation type="journal article" date="2020" name="Cell">
        <title>Large-Scale Comparative Analyses of Tick Genomes Elucidate Their Genetic Diversity and Vector Capacities.</title>
        <authorList>
            <consortium name="Tick Genome and Microbiome Consortium (TIGMIC)"/>
            <person name="Jia N."/>
            <person name="Wang J."/>
            <person name="Shi W."/>
            <person name="Du L."/>
            <person name="Sun Y."/>
            <person name="Zhan W."/>
            <person name="Jiang J.F."/>
            <person name="Wang Q."/>
            <person name="Zhang B."/>
            <person name="Ji P."/>
            <person name="Bell-Sakyi L."/>
            <person name="Cui X.M."/>
            <person name="Yuan T.T."/>
            <person name="Jiang B.G."/>
            <person name="Yang W.F."/>
            <person name="Lam T.T."/>
            <person name="Chang Q.C."/>
            <person name="Ding S.J."/>
            <person name="Wang X.J."/>
            <person name="Zhu J.G."/>
            <person name="Ruan X.D."/>
            <person name="Zhao L."/>
            <person name="Wei J.T."/>
            <person name="Ye R.Z."/>
            <person name="Que T.C."/>
            <person name="Du C.H."/>
            <person name="Zhou Y.H."/>
            <person name="Cheng J.X."/>
            <person name="Dai P.F."/>
            <person name="Guo W.B."/>
            <person name="Han X.H."/>
            <person name="Huang E.J."/>
            <person name="Li L.F."/>
            <person name="Wei W."/>
            <person name="Gao Y.C."/>
            <person name="Liu J.Z."/>
            <person name="Shao H.Z."/>
            <person name="Wang X."/>
            <person name="Wang C.C."/>
            <person name="Yang T.C."/>
            <person name="Huo Q.B."/>
            <person name="Li W."/>
            <person name="Chen H.Y."/>
            <person name="Chen S.E."/>
            <person name="Zhou L.G."/>
            <person name="Ni X.B."/>
            <person name="Tian J.H."/>
            <person name="Sheng Y."/>
            <person name="Liu T."/>
            <person name="Pan Y.S."/>
            <person name="Xia L.Y."/>
            <person name="Li J."/>
            <person name="Zhao F."/>
            <person name="Cao W.C."/>
        </authorList>
    </citation>
    <scope>NUCLEOTIDE SEQUENCE [LARGE SCALE GENOMIC DNA]</scope>
    <source>
        <strain evidence="10">HaeL-2018</strain>
    </source>
</reference>
<dbReference type="OrthoDB" id="6437611at2759"/>
<keyword evidence="6" id="KW-0378">Hydrolase</keyword>